<accession>A0A1F6WZV1</accession>
<comment type="caution">
    <text evidence="2">The sequence shown here is derived from an EMBL/GenBank/DDBJ whole genome shotgun (WGS) entry which is preliminary data.</text>
</comment>
<keyword evidence="1" id="KW-0812">Transmembrane</keyword>
<dbReference type="SUPFAM" id="SSF53850">
    <property type="entry name" value="Periplasmic binding protein-like II"/>
    <property type="match status" value="1"/>
</dbReference>
<dbReference type="EMBL" id="MFUR01000003">
    <property type="protein sequence ID" value="OGI87382.1"/>
    <property type="molecule type" value="Genomic_DNA"/>
</dbReference>
<evidence type="ECO:0000313" key="2">
    <source>
        <dbReference type="EMBL" id="OGI87382.1"/>
    </source>
</evidence>
<reference evidence="2 3" key="1">
    <citation type="journal article" date="2016" name="Nat. Commun.">
        <title>Thousands of microbial genomes shed light on interconnected biogeochemical processes in an aquifer system.</title>
        <authorList>
            <person name="Anantharaman K."/>
            <person name="Brown C.T."/>
            <person name="Hug L.A."/>
            <person name="Sharon I."/>
            <person name="Castelle C.J."/>
            <person name="Probst A.J."/>
            <person name="Thomas B.C."/>
            <person name="Singh A."/>
            <person name="Wilkins M.J."/>
            <person name="Karaoz U."/>
            <person name="Brodie E.L."/>
            <person name="Williams K.H."/>
            <person name="Hubbard S.S."/>
            <person name="Banfield J.F."/>
        </authorList>
    </citation>
    <scope>NUCLEOTIDE SEQUENCE [LARGE SCALE GENOMIC DNA]</scope>
</reference>
<evidence type="ECO:0008006" key="4">
    <source>
        <dbReference type="Google" id="ProtNLM"/>
    </source>
</evidence>
<keyword evidence="1" id="KW-0472">Membrane</keyword>
<name>A0A1F6WZV1_9BACT</name>
<dbReference type="PANTHER" id="PTHR43649:SF12">
    <property type="entry name" value="DIACETYLCHITOBIOSE BINDING PROTEIN DASA"/>
    <property type="match status" value="1"/>
</dbReference>
<proteinExistence type="predicted"/>
<evidence type="ECO:0000256" key="1">
    <source>
        <dbReference type="SAM" id="Phobius"/>
    </source>
</evidence>
<dbReference type="AlphaFoldDB" id="A0A1F6WZV1"/>
<organism evidence="2 3">
    <name type="scientific">Candidatus Nomurabacteria bacterium RIFCSPLOWO2_01_FULL_36_16</name>
    <dbReference type="NCBI Taxonomy" id="1801767"/>
    <lineage>
        <taxon>Bacteria</taxon>
        <taxon>Candidatus Nomuraibacteriota</taxon>
    </lineage>
</organism>
<feature type="transmembrane region" description="Helical" evidence="1">
    <location>
        <begin position="7"/>
        <end position="28"/>
    </location>
</feature>
<dbReference type="InterPro" id="IPR006059">
    <property type="entry name" value="SBP"/>
</dbReference>
<dbReference type="InterPro" id="IPR050490">
    <property type="entry name" value="Bact_solute-bd_prot1"/>
</dbReference>
<dbReference type="Gene3D" id="3.40.190.10">
    <property type="entry name" value="Periplasmic binding protein-like II"/>
    <property type="match status" value="1"/>
</dbReference>
<dbReference type="PANTHER" id="PTHR43649">
    <property type="entry name" value="ARABINOSE-BINDING PROTEIN-RELATED"/>
    <property type="match status" value="1"/>
</dbReference>
<sequence>MKENFQLIITIVFIVLAIFGVLVFSGAIPIGEQNKPGVLGTVVLWGTVGDNIMSPLLEEFNKANPTFIVKYTQKRAESFDQDLLEALASGSGPDMFLLPDNLALHYIDRIISIPYASYPLASFKNNFAGAGEVFLTSKGVLAFPLSIDPLMMYYNRSLLDADGVVYPPAFWDDLTSLALKLTKKDDSNKIIKSAIAFGHFSNVINAKTILTTLFMQAGNKIVLEKNGIFNSSLSALSANPKYNLSEILKFYTDFADPNKDVYSWNRSFSNSNNVFSREDLIFYFGFASELASLVNKNPNQNFGVAPMPQIKDSTFKLTGANVTGIAILSSSKNFNTAFTAAGLLSAGDFASKFALATGTAPARRDLLKVKPTDSYSSIFYDSALYARSWLDPSPADTDNIFRNMIDKVLSNNLTVENAISDASSKLGLLLLR</sequence>
<gene>
    <name evidence="2" type="ORF">A3A91_02710</name>
</gene>
<protein>
    <recommendedName>
        <fullName evidence="4">Sugar ABC transporter substrate-binding protein</fullName>
    </recommendedName>
</protein>
<keyword evidence="1" id="KW-1133">Transmembrane helix</keyword>
<evidence type="ECO:0000313" key="3">
    <source>
        <dbReference type="Proteomes" id="UP000177001"/>
    </source>
</evidence>
<dbReference type="Pfam" id="PF01547">
    <property type="entry name" value="SBP_bac_1"/>
    <property type="match status" value="1"/>
</dbReference>
<dbReference type="Proteomes" id="UP000177001">
    <property type="component" value="Unassembled WGS sequence"/>
</dbReference>